<dbReference type="eggNOG" id="KOG3981">
    <property type="taxonomic scope" value="Eukaryota"/>
</dbReference>
<dbReference type="PANTHER" id="PTHR10889:SF3">
    <property type="entry name" value="DEOXYRIBOSE-PHOSPHATE ALDOLASE"/>
    <property type="match status" value="1"/>
</dbReference>
<accession>A0A0L0D5Z9</accession>
<evidence type="ECO:0000256" key="4">
    <source>
        <dbReference type="ARBA" id="ARBA00023239"/>
    </source>
</evidence>
<dbReference type="GO" id="GO:0004139">
    <property type="term" value="F:deoxyribose-phosphate aldolase activity"/>
    <property type="evidence" value="ECO:0007669"/>
    <property type="project" value="UniProtKB-EC"/>
</dbReference>
<dbReference type="GO" id="GO:0005737">
    <property type="term" value="C:cytoplasm"/>
    <property type="evidence" value="ECO:0007669"/>
    <property type="project" value="InterPro"/>
</dbReference>
<feature type="domain" description="C2H2-type" evidence="10">
    <location>
        <begin position="7"/>
        <end position="29"/>
    </location>
</feature>
<sequence>MDTETYCARCGLEFGLEELLATHVEQRGHSASISPAEEAYTVRPASVTCLVCSITIPAAEHAAHVRGVNHIARLPLRESSPGLDSDGSLLSSPSASFSASPSPSPSPRRPQHAHSASPSVSPSPSPSPVRRVSFAETTLDLTADHTPQPSPLATATFCGICRMEFGLPELLEAHNAAGEHSDEVMVREAAANHDGRQTALCLVCDQVVESSRLLAHRLSVGHRDGLARLQDEHVIDISFHESEDDPSLLLESDDDDGDDDGDGDSATAHAAAHAAAAAAATSLDDSLEEQRRQREALQAILAQTAEAEATAKAQRKAEAEAEAEAQRKAKAEAEAEAEAQRKAKAEAEAQRRAEAAAKREADRKRQAEAAAKRQAEAAAKREADAAKRQAEAAAKREADRKRQAEAAAKRQAEADKAEEEVEVIAPDAPDASNSSNALDTPGTPGASATDTNTSMAEPADDESEANTSAMSAAASYHSPARASPSRSRNMTPVMPTETLAGPPVYESPLMRARAKREAAKRARNSMSAIAAAGGSTAPSPATKAARAETEAVRAVIEAARKAAAAAREAGYEPPKGEHATIVALGESETGRNSGIVLNSAARGVLNAVRVNKPGVTKRAAELCKRRSIKTAAQLGWLTRAVTLCELTTLAGDDTDERVRRLAAKAASPVRCDLLAAVGLDASNVTAAAVCVYVNRVPQVLRSAGQAGVAVAAAAGGFPAALTDMDSRLGEVAAAVAHGATEIDVVVARAHIIAHAWDALYEELRTFVAAAGPDVRVKAVLAIHQLPTLRDVYKATLVAAFAGVDMVCSTPTATATPMPVGLTMLRALREYHEISGFTVGLKIGGGIAAPKAALQSSTA</sequence>
<dbReference type="InterPro" id="IPR011343">
    <property type="entry name" value="DeoC"/>
</dbReference>
<evidence type="ECO:0000256" key="1">
    <source>
        <dbReference type="ARBA" id="ARBA00004816"/>
    </source>
</evidence>
<feature type="region of interest" description="Disordered" evidence="9">
    <location>
        <begin position="243"/>
        <end position="273"/>
    </location>
</feature>
<dbReference type="OMA" id="HEICEPA"/>
<feature type="compositionally biased region" description="Basic and acidic residues" evidence="9">
    <location>
        <begin position="315"/>
        <end position="415"/>
    </location>
</feature>
<dbReference type="Proteomes" id="UP000054408">
    <property type="component" value="Unassembled WGS sequence"/>
</dbReference>
<evidence type="ECO:0000256" key="7">
    <source>
        <dbReference type="ARBA" id="ARBA00032755"/>
    </source>
</evidence>
<dbReference type="OrthoDB" id="70823at2759"/>
<keyword evidence="12" id="KW-1185">Reference proteome</keyword>
<evidence type="ECO:0000259" key="10">
    <source>
        <dbReference type="PROSITE" id="PS00028"/>
    </source>
</evidence>
<evidence type="ECO:0000256" key="6">
    <source>
        <dbReference type="ARBA" id="ARBA00031814"/>
    </source>
</evidence>
<evidence type="ECO:0000256" key="5">
    <source>
        <dbReference type="ARBA" id="ARBA00023270"/>
    </source>
</evidence>
<evidence type="ECO:0000256" key="8">
    <source>
        <dbReference type="ARBA" id="ARBA00048791"/>
    </source>
</evidence>
<evidence type="ECO:0000256" key="9">
    <source>
        <dbReference type="SAM" id="MobiDB-lite"/>
    </source>
</evidence>
<dbReference type="RefSeq" id="XP_013759530.1">
    <property type="nucleotide sequence ID" value="XM_013904076.1"/>
</dbReference>
<feature type="domain" description="C2H2-type" evidence="10">
    <location>
        <begin position="158"/>
        <end position="180"/>
    </location>
</feature>
<keyword evidence="5" id="KW-0704">Schiff base</keyword>
<dbReference type="UniPathway" id="UPA00002">
    <property type="reaction ID" value="UER00468"/>
</dbReference>
<dbReference type="InterPro" id="IPR002915">
    <property type="entry name" value="DeoC/FbaB/LacD_aldolase"/>
</dbReference>
<comment type="similarity">
    <text evidence="2">Belongs to the DeoC/FbaB aldolase family. DeoC type 2 subfamily.</text>
</comment>
<comment type="catalytic activity">
    <reaction evidence="8">
        <text>2-deoxy-D-ribose 5-phosphate = D-glyceraldehyde 3-phosphate + acetaldehyde</text>
        <dbReference type="Rhea" id="RHEA:12821"/>
        <dbReference type="ChEBI" id="CHEBI:15343"/>
        <dbReference type="ChEBI" id="CHEBI:59776"/>
        <dbReference type="ChEBI" id="CHEBI:62877"/>
        <dbReference type="EC" id="4.1.2.4"/>
    </reaction>
</comment>
<dbReference type="GO" id="GO:0016052">
    <property type="term" value="P:carbohydrate catabolic process"/>
    <property type="evidence" value="ECO:0007669"/>
    <property type="project" value="TreeGrafter"/>
</dbReference>
<dbReference type="EMBL" id="GL349447">
    <property type="protein sequence ID" value="KNC47605.1"/>
    <property type="molecule type" value="Genomic_DNA"/>
</dbReference>
<name>A0A0L0D5Z9_THETB</name>
<dbReference type="GO" id="GO:0046386">
    <property type="term" value="P:deoxyribose phosphate catabolic process"/>
    <property type="evidence" value="ECO:0007669"/>
    <property type="project" value="UniProtKB-UniPathway"/>
</dbReference>
<gene>
    <name evidence="11" type="ORF">AMSG_02629</name>
</gene>
<comment type="pathway">
    <text evidence="1">Carbohydrate degradation; 2-deoxy-D-ribose 1-phosphate degradation; D-glyceraldehyde 3-phosphate and acetaldehyde from 2-deoxy-alpha-D-ribose 1-phosphate: step 2/2.</text>
</comment>
<feature type="compositionally biased region" description="Low complexity" evidence="9">
    <location>
        <begin position="471"/>
        <end position="488"/>
    </location>
</feature>
<dbReference type="Gene3D" id="3.20.20.70">
    <property type="entry name" value="Aldolase class I"/>
    <property type="match status" value="1"/>
</dbReference>
<evidence type="ECO:0000313" key="12">
    <source>
        <dbReference type="Proteomes" id="UP000054408"/>
    </source>
</evidence>
<feature type="region of interest" description="Disordered" evidence="9">
    <location>
        <begin position="79"/>
        <end position="131"/>
    </location>
</feature>
<protein>
    <recommendedName>
        <fullName evidence="3">deoxyribose-phosphate aldolase</fullName>
        <ecNumber evidence="3">4.1.2.4</ecNumber>
    </recommendedName>
    <alternativeName>
        <fullName evidence="7">2-deoxy-D-ribose 5-phosphate aldolase</fullName>
    </alternativeName>
    <alternativeName>
        <fullName evidence="6">Phosphodeoxyriboaldolase</fullName>
    </alternativeName>
</protein>
<dbReference type="AlphaFoldDB" id="A0A0L0D5Z9"/>
<dbReference type="SUPFAM" id="SSF51569">
    <property type="entry name" value="Aldolase"/>
    <property type="match status" value="1"/>
</dbReference>
<reference evidence="11 12" key="1">
    <citation type="submission" date="2010-05" db="EMBL/GenBank/DDBJ databases">
        <title>The Genome Sequence of Thecamonas trahens ATCC 50062.</title>
        <authorList>
            <consortium name="The Broad Institute Genome Sequencing Platform"/>
            <person name="Russ C."/>
            <person name="Cuomo C."/>
            <person name="Shea T."/>
            <person name="Young S.K."/>
            <person name="Zeng Q."/>
            <person name="Koehrsen M."/>
            <person name="Haas B."/>
            <person name="Borodovsky M."/>
            <person name="Guigo R."/>
            <person name="Alvarado L."/>
            <person name="Berlin A."/>
            <person name="Bochicchio J."/>
            <person name="Borenstein D."/>
            <person name="Chapman S."/>
            <person name="Chen Z."/>
            <person name="Freedman E."/>
            <person name="Gellesch M."/>
            <person name="Goldberg J."/>
            <person name="Griggs A."/>
            <person name="Gujja S."/>
            <person name="Heilman E."/>
            <person name="Heiman D."/>
            <person name="Hepburn T."/>
            <person name="Howarth C."/>
            <person name="Jen D."/>
            <person name="Larson L."/>
            <person name="Mehta T."/>
            <person name="Park D."/>
            <person name="Pearson M."/>
            <person name="Roberts A."/>
            <person name="Saif S."/>
            <person name="Shenoy N."/>
            <person name="Sisk P."/>
            <person name="Stolte C."/>
            <person name="Sykes S."/>
            <person name="Thomson T."/>
            <person name="Walk T."/>
            <person name="White J."/>
            <person name="Yandava C."/>
            <person name="Burger G."/>
            <person name="Gray M.W."/>
            <person name="Holland P.W.H."/>
            <person name="King N."/>
            <person name="Lang F.B.F."/>
            <person name="Roger A.J."/>
            <person name="Ruiz-Trillo I."/>
            <person name="Lander E."/>
            <person name="Nusbaum C."/>
        </authorList>
    </citation>
    <scope>NUCLEOTIDE SEQUENCE [LARGE SCALE GENOMIC DNA]</scope>
    <source>
        <strain evidence="11 12">ATCC 50062</strain>
    </source>
</reference>
<dbReference type="SMART" id="SM01133">
    <property type="entry name" value="DeoC"/>
    <property type="match status" value="1"/>
</dbReference>
<dbReference type="EC" id="4.1.2.4" evidence="3"/>
<dbReference type="InterPro" id="IPR013087">
    <property type="entry name" value="Znf_C2H2_type"/>
</dbReference>
<feature type="compositionally biased region" description="Polar residues" evidence="9">
    <location>
        <begin position="446"/>
        <end position="455"/>
    </location>
</feature>
<feature type="compositionally biased region" description="Low complexity" evidence="9">
    <location>
        <begin position="79"/>
        <end position="101"/>
    </location>
</feature>
<feature type="compositionally biased region" description="Low complexity" evidence="9">
    <location>
        <begin position="264"/>
        <end position="273"/>
    </location>
</feature>
<dbReference type="GO" id="GO:0009264">
    <property type="term" value="P:deoxyribonucleotide catabolic process"/>
    <property type="evidence" value="ECO:0007669"/>
    <property type="project" value="InterPro"/>
</dbReference>
<proteinExistence type="inferred from homology"/>
<dbReference type="CDD" id="cd00945">
    <property type="entry name" value="Aldolase_Class_I"/>
    <property type="match status" value="1"/>
</dbReference>
<dbReference type="PANTHER" id="PTHR10889">
    <property type="entry name" value="DEOXYRIBOSE-PHOSPHATE ALDOLASE"/>
    <property type="match status" value="1"/>
</dbReference>
<evidence type="ECO:0000256" key="2">
    <source>
        <dbReference type="ARBA" id="ARBA00009473"/>
    </source>
</evidence>
<dbReference type="PROSITE" id="PS00028">
    <property type="entry name" value="ZINC_FINGER_C2H2_1"/>
    <property type="match status" value="2"/>
</dbReference>
<dbReference type="STRING" id="461836.A0A0L0D5Z9"/>
<feature type="region of interest" description="Disordered" evidence="9">
    <location>
        <begin position="311"/>
        <end position="525"/>
    </location>
</feature>
<evidence type="ECO:0000256" key="3">
    <source>
        <dbReference type="ARBA" id="ARBA00012515"/>
    </source>
</evidence>
<dbReference type="InterPro" id="IPR013785">
    <property type="entry name" value="Aldolase_TIM"/>
</dbReference>
<organism evidence="11 12">
    <name type="scientific">Thecamonas trahens ATCC 50062</name>
    <dbReference type="NCBI Taxonomy" id="461836"/>
    <lineage>
        <taxon>Eukaryota</taxon>
        <taxon>Apusozoa</taxon>
        <taxon>Apusomonadida</taxon>
        <taxon>Apusomonadidae</taxon>
        <taxon>Thecamonas</taxon>
    </lineage>
</organism>
<dbReference type="GeneID" id="25562291"/>
<feature type="compositionally biased region" description="Acidic residues" evidence="9">
    <location>
        <begin position="243"/>
        <end position="263"/>
    </location>
</feature>
<keyword evidence="4" id="KW-0456">Lyase</keyword>
<evidence type="ECO:0000313" key="11">
    <source>
        <dbReference type="EMBL" id="KNC47605.1"/>
    </source>
</evidence>